<reference evidence="1" key="1">
    <citation type="journal article" date="2023" name="Mol. Phylogenet. Evol.">
        <title>Genome-scale phylogeny and comparative genomics of the fungal order Sordariales.</title>
        <authorList>
            <person name="Hensen N."/>
            <person name="Bonometti L."/>
            <person name="Westerberg I."/>
            <person name="Brannstrom I.O."/>
            <person name="Guillou S."/>
            <person name="Cros-Aarteil S."/>
            <person name="Calhoun S."/>
            <person name="Haridas S."/>
            <person name="Kuo A."/>
            <person name="Mondo S."/>
            <person name="Pangilinan J."/>
            <person name="Riley R."/>
            <person name="LaButti K."/>
            <person name="Andreopoulos B."/>
            <person name="Lipzen A."/>
            <person name="Chen C."/>
            <person name="Yan M."/>
            <person name="Daum C."/>
            <person name="Ng V."/>
            <person name="Clum A."/>
            <person name="Steindorff A."/>
            <person name="Ohm R.A."/>
            <person name="Martin F."/>
            <person name="Silar P."/>
            <person name="Natvig D.O."/>
            <person name="Lalanne C."/>
            <person name="Gautier V."/>
            <person name="Ament-Velasquez S.L."/>
            <person name="Kruys A."/>
            <person name="Hutchinson M.I."/>
            <person name="Powell A.J."/>
            <person name="Barry K."/>
            <person name="Miller A.N."/>
            <person name="Grigoriev I.V."/>
            <person name="Debuchy R."/>
            <person name="Gladieux P."/>
            <person name="Hiltunen Thoren M."/>
            <person name="Johannesson H."/>
        </authorList>
    </citation>
    <scope>NUCLEOTIDE SEQUENCE</scope>
    <source>
        <strain evidence="1">CBS 955.72</strain>
    </source>
</reference>
<evidence type="ECO:0008006" key="3">
    <source>
        <dbReference type="Google" id="ProtNLM"/>
    </source>
</evidence>
<comment type="caution">
    <text evidence="1">The sequence shown here is derived from an EMBL/GenBank/DDBJ whole genome shotgun (WGS) entry which is preliminary data.</text>
</comment>
<accession>A0AAJ0HVK2</accession>
<gene>
    <name evidence="1" type="ORF">B0T25DRAFT_445216</name>
</gene>
<keyword evidence="2" id="KW-1185">Reference proteome</keyword>
<name>A0AAJ0HVK2_9PEZI</name>
<proteinExistence type="predicted"/>
<organism evidence="1 2">
    <name type="scientific">Lasiosphaeria hispida</name>
    <dbReference type="NCBI Taxonomy" id="260671"/>
    <lineage>
        <taxon>Eukaryota</taxon>
        <taxon>Fungi</taxon>
        <taxon>Dikarya</taxon>
        <taxon>Ascomycota</taxon>
        <taxon>Pezizomycotina</taxon>
        <taxon>Sordariomycetes</taxon>
        <taxon>Sordariomycetidae</taxon>
        <taxon>Sordariales</taxon>
        <taxon>Lasiosphaeriaceae</taxon>
        <taxon>Lasiosphaeria</taxon>
    </lineage>
</organism>
<sequence>MPLISLIAWGWPVKIPMINGLASQLLMVKGDTAPLGRNWYLTFLRRNPELRTRCLCIMDQARHDVTDKKTLKH</sequence>
<protein>
    <recommendedName>
        <fullName evidence="3">HTH CENPB-type domain-containing protein</fullName>
    </recommendedName>
</protein>
<reference evidence="1" key="2">
    <citation type="submission" date="2023-06" db="EMBL/GenBank/DDBJ databases">
        <authorList>
            <consortium name="Lawrence Berkeley National Laboratory"/>
            <person name="Haridas S."/>
            <person name="Hensen N."/>
            <person name="Bonometti L."/>
            <person name="Westerberg I."/>
            <person name="Brannstrom I.O."/>
            <person name="Guillou S."/>
            <person name="Cros-Aarteil S."/>
            <person name="Calhoun S."/>
            <person name="Kuo A."/>
            <person name="Mondo S."/>
            <person name="Pangilinan J."/>
            <person name="Riley R."/>
            <person name="Labutti K."/>
            <person name="Andreopoulos B."/>
            <person name="Lipzen A."/>
            <person name="Chen C."/>
            <person name="Yanf M."/>
            <person name="Daum C."/>
            <person name="Ng V."/>
            <person name="Clum A."/>
            <person name="Steindorff A."/>
            <person name="Ohm R."/>
            <person name="Martin F."/>
            <person name="Silar P."/>
            <person name="Natvig D."/>
            <person name="Lalanne C."/>
            <person name="Gautier V."/>
            <person name="Ament-Velasquez S.L."/>
            <person name="Kruys A."/>
            <person name="Hutchinson M.I."/>
            <person name="Powell A.J."/>
            <person name="Barry K."/>
            <person name="Miller A.N."/>
            <person name="Grigoriev I.V."/>
            <person name="Debuchy R."/>
            <person name="Gladieux P."/>
            <person name="Thoren M.H."/>
            <person name="Johannesson H."/>
        </authorList>
    </citation>
    <scope>NUCLEOTIDE SEQUENCE</scope>
    <source>
        <strain evidence="1">CBS 955.72</strain>
    </source>
</reference>
<evidence type="ECO:0000313" key="2">
    <source>
        <dbReference type="Proteomes" id="UP001275084"/>
    </source>
</evidence>
<evidence type="ECO:0000313" key="1">
    <source>
        <dbReference type="EMBL" id="KAK3363701.1"/>
    </source>
</evidence>
<dbReference type="Proteomes" id="UP001275084">
    <property type="component" value="Unassembled WGS sequence"/>
</dbReference>
<dbReference type="AlphaFoldDB" id="A0AAJ0HVK2"/>
<dbReference type="EMBL" id="JAUIQD010000001">
    <property type="protein sequence ID" value="KAK3363701.1"/>
    <property type="molecule type" value="Genomic_DNA"/>
</dbReference>